<feature type="transmembrane region" description="Helical" evidence="2">
    <location>
        <begin position="36"/>
        <end position="54"/>
    </location>
</feature>
<dbReference type="EMBL" id="JARVLH010000002">
    <property type="protein sequence ID" value="MEX5284603.1"/>
    <property type="molecule type" value="Genomic_DNA"/>
</dbReference>
<keyword evidence="4" id="KW-1185">Reference proteome</keyword>
<evidence type="ECO:0000313" key="4">
    <source>
        <dbReference type="Proteomes" id="UP001559623"/>
    </source>
</evidence>
<keyword evidence="2" id="KW-0812">Transmembrane</keyword>
<evidence type="ECO:0000256" key="2">
    <source>
        <dbReference type="SAM" id="Phobius"/>
    </source>
</evidence>
<feature type="compositionally biased region" description="Acidic residues" evidence="1">
    <location>
        <begin position="87"/>
        <end position="110"/>
    </location>
</feature>
<protein>
    <submittedName>
        <fullName evidence="3">Uncharacterized protein</fullName>
    </submittedName>
</protein>
<sequence length="128" mass="13282">MFKLGTALIAGVIAALAAIMGALSAGARFSTAAGRSVVTLLVVTAVVFLAAFLVEKQWPALFEPKEPPKEPAGEKEKASAAANESMETGEEPEGAETELEELPLTDEQPEETQNAEPAAVPPVGAHQE</sequence>
<organism evidence="3 4">
    <name type="scientific">Selenomonas sputigena</name>
    <dbReference type="NCBI Taxonomy" id="69823"/>
    <lineage>
        <taxon>Bacteria</taxon>
        <taxon>Bacillati</taxon>
        <taxon>Bacillota</taxon>
        <taxon>Negativicutes</taxon>
        <taxon>Selenomonadales</taxon>
        <taxon>Selenomonadaceae</taxon>
        <taxon>Selenomonas</taxon>
    </lineage>
</organism>
<dbReference type="RefSeq" id="WP_368846341.1">
    <property type="nucleotide sequence ID" value="NZ_CP194411.1"/>
</dbReference>
<comment type="caution">
    <text evidence="3">The sequence shown here is derived from an EMBL/GenBank/DDBJ whole genome shotgun (WGS) entry which is preliminary data.</text>
</comment>
<evidence type="ECO:0000256" key="1">
    <source>
        <dbReference type="SAM" id="MobiDB-lite"/>
    </source>
</evidence>
<feature type="compositionally biased region" description="Basic and acidic residues" evidence="1">
    <location>
        <begin position="63"/>
        <end position="78"/>
    </location>
</feature>
<name>A0ABV3X3B9_9FIRM</name>
<keyword evidence="2" id="KW-0472">Membrane</keyword>
<dbReference type="Proteomes" id="UP001559623">
    <property type="component" value="Unassembled WGS sequence"/>
</dbReference>
<reference evidence="3 4" key="1">
    <citation type="submission" date="2023-04" db="EMBL/GenBank/DDBJ databases">
        <title>Genome Sequence of Selenomonas sputigena ATCC 33150.</title>
        <authorList>
            <person name="Miller D.P."/>
            <person name="Anvari S."/>
            <person name="Polson S.W."/>
            <person name="Macdonald M."/>
            <person name="Mcdowell J.V."/>
        </authorList>
    </citation>
    <scope>NUCLEOTIDE SEQUENCE [LARGE SCALE GENOMIC DNA]</scope>
    <source>
        <strain evidence="3 4">ATCC 33150</strain>
    </source>
</reference>
<gene>
    <name evidence="3" type="ORF">QCO44_02970</name>
</gene>
<accession>A0ABV3X3B9</accession>
<feature type="region of interest" description="Disordered" evidence="1">
    <location>
        <begin position="61"/>
        <end position="128"/>
    </location>
</feature>
<proteinExistence type="predicted"/>
<evidence type="ECO:0000313" key="3">
    <source>
        <dbReference type="EMBL" id="MEX5284603.1"/>
    </source>
</evidence>
<keyword evidence="2" id="KW-1133">Transmembrane helix</keyword>